<dbReference type="InterPro" id="IPR025509">
    <property type="entry name" value="DUF4396"/>
</dbReference>
<feature type="transmembrane region" description="Helical" evidence="1">
    <location>
        <begin position="128"/>
        <end position="150"/>
    </location>
</feature>
<name>A0A0B1ZN88_9SPHN</name>
<protein>
    <submittedName>
        <fullName evidence="3">Membrane protein</fullName>
    </submittedName>
</protein>
<keyword evidence="1" id="KW-0472">Membrane</keyword>
<proteinExistence type="predicted"/>
<gene>
    <name evidence="3" type="ORF">LK12_15580</name>
</gene>
<feature type="transmembrane region" description="Helical" evidence="1">
    <location>
        <begin position="105"/>
        <end position="122"/>
    </location>
</feature>
<dbReference type="Proteomes" id="UP000031057">
    <property type="component" value="Unassembled WGS sequence"/>
</dbReference>
<reference evidence="3 4" key="1">
    <citation type="submission" date="2014-10" db="EMBL/GenBank/DDBJ databases">
        <title>Genome sequence of Novosphingobium malaysiense MUSC 273(T).</title>
        <authorList>
            <person name="Lee L.-H."/>
        </authorList>
    </citation>
    <scope>NUCLEOTIDE SEQUENCE [LARGE SCALE GENOMIC DNA]</scope>
    <source>
        <strain evidence="3 4">MUSC 273</strain>
    </source>
</reference>
<keyword evidence="4" id="KW-1185">Reference proteome</keyword>
<evidence type="ECO:0000313" key="3">
    <source>
        <dbReference type="EMBL" id="KHK90731.1"/>
    </source>
</evidence>
<dbReference type="STRING" id="1348853.LK12_15580"/>
<dbReference type="EMBL" id="JTDI01000004">
    <property type="protein sequence ID" value="KHK90731.1"/>
    <property type="molecule type" value="Genomic_DNA"/>
</dbReference>
<sequence length="238" mass="26471">MKHADFPPGLHLVAILSLLVAAACAAWIAFDVRRHPQKMAIMNFVWPLTALFGSVIWLWLYLRFGRLKGEGIPSDEQETPKWAAVAKGASHCGAGCTLGDIIAEWFAFAVPAIAVWLGWHTIFSEKIFAVWILDYIVAFGLGIVFQYFTIKPMRDLSFGQGVVQAVKADTASITAWQVGMYGCMALIQFAWFKPAFGGVAEVNRPEFWFAMQLAMICGFATAFPVNWWLISAGIKERM</sequence>
<accession>A0A0B1ZN88</accession>
<evidence type="ECO:0000256" key="1">
    <source>
        <dbReference type="SAM" id="Phobius"/>
    </source>
</evidence>
<organism evidence="3 4">
    <name type="scientific">Novosphingobium malaysiense</name>
    <dbReference type="NCBI Taxonomy" id="1348853"/>
    <lineage>
        <taxon>Bacteria</taxon>
        <taxon>Pseudomonadati</taxon>
        <taxon>Pseudomonadota</taxon>
        <taxon>Alphaproteobacteria</taxon>
        <taxon>Sphingomonadales</taxon>
        <taxon>Sphingomonadaceae</taxon>
        <taxon>Novosphingobium</taxon>
    </lineage>
</organism>
<evidence type="ECO:0000313" key="4">
    <source>
        <dbReference type="Proteomes" id="UP000031057"/>
    </source>
</evidence>
<dbReference type="RefSeq" id="WP_039285992.1">
    <property type="nucleotide sequence ID" value="NZ_JTDI01000004.1"/>
</dbReference>
<evidence type="ECO:0000259" key="2">
    <source>
        <dbReference type="Pfam" id="PF14342"/>
    </source>
</evidence>
<feature type="domain" description="DUF4396" evidence="2">
    <location>
        <begin position="82"/>
        <end position="235"/>
    </location>
</feature>
<keyword evidence="1" id="KW-0812">Transmembrane</keyword>
<comment type="caution">
    <text evidence="3">The sequence shown here is derived from an EMBL/GenBank/DDBJ whole genome shotgun (WGS) entry which is preliminary data.</text>
</comment>
<dbReference type="OrthoDB" id="1495425at2"/>
<feature type="transmembrane region" description="Helical" evidence="1">
    <location>
        <begin position="171"/>
        <end position="192"/>
    </location>
</feature>
<dbReference type="PROSITE" id="PS51257">
    <property type="entry name" value="PROKAR_LIPOPROTEIN"/>
    <property type="match status" value="1"/>
</dbReference>
<feature type="transmembrane region" description="Helical" evidence="1">
    <location>
        <begin position="207"/>
        <end position="230"/>
    </location>
</feature>
<dbReference type="AlphaFoldDB" id="A0A0B1ZN88"/>
<feature type="transmembrane region" description="Helical" evidence="1">
    <location>
        <begin position="41"/>
        <end position="62"/>
    </location>
</feature>
<keyword evidence="1" id="KW-1133">Transmembrane helix</keyword>
<dbReference type="Pfam" id="PF14342">
    <property type="entry name" value="DUF4396"/>
    <property type="match status" value="1"/>
</dbReference>